<dbReference type="SUPFAM" id="SSF52833">
    <property type="entry name" value="Thioredoxin-like"/>
    <property type="match status" value="1"/>
</dbReference>
<protein>
    <submittedName>
        <fullName evidence="1">Thiol-disulfide isomerase/thioredoxin</fullName>
    </submittedName>
</protein>
<dbReference type="AlphaFoldDB" id="A0A7W3LVF1"/>
<sequence>MTVLLSVVCLVNTLLLLAVIRRLNEQNRMLREGVPAGGRPPQGWPPPMAVEAGQRIGAFRVASLDGEVVASDELEGEVLVGFLAPGCQACDASLPGFVERAKATPGGRDRVLAVVMGDGAAAAEVHERLAPVARVLAENEEQGPLATAFGVGALPAFAVLSGSTLVASHSLVDRLETPAT</sequence>
<reference evidence="1 2" key="1">
    <citation type="submission" date="2020-08" db="EMBL/GenBank/DDBJ databases">
        <title>Genomic Encyclopedia of Type Strains, Phase IV (KMG-IV): sequencing the most valuable type-strain genomes for metagenomic binning, comparative biology and taxonomic classification.</title>
        <authorList>
            <person name="Goeker M."/>
        </authorList>
    </citation>
    <scope>NUCLEOTIDE SEQUENCE [LARGE SCALE GENOMIC DNA]</scope>
    <source>
        <strain evidence="1 2">DSM 44197</strain>
    </source>
</reference>
<dbReference type="Proteomes" id="UP000572680">
    <property type="component" value="Unassembled WGS sequence"/>
</dbReference>
<dbReference type="RefSeq" id="WP_182847062.1">
    <property type="nucleotide sequence ID" value="NZ_BAAALP010000084.1"/>
</dbReference>
<accession>A0A7W3LVF1</accession>
<keyword evidence="1" id="KW-0413">Isomerase</keyword>
<keyword evidence="2" id="KW-1185">Reference proteome</keyword>
<comment type="caution">
    <text evidence="1">The sequence shown here is derived from an EMBL/GenBank/DDBJ whole genome shotgun (WGS) entry which is preliminary data.</text>
</comment>
<evidence type="ECO:0000313" key="2">
    <source>
        <dbReference type="Proteomes" id="UP000572680"/>
    </source>
</evidence>
<proteinExistence type="predicted"/>
<name>A0A7W3LVF1_ACTNM</name>
<gene>
    <name evidence="1" type="ORF">HNR61_006711</name>
</gene>
<dbReference type="InterPro" id="IPR036249">
    <property type="entry name" value="Thioredoxin-like_sf"/>
</dbReference>
<evidence type="ECO:0000313" key="1">
    <source>
        <dbReference type="EMBL" id="MBA8955054.1"/>
    </source>
</evidence>
<dbReference type="Gene3D" id="3.40.30.10">
    <property type="entry name" value="Glutaredoxin"/>
    <property type="match status" value="1"/>
</dbReference>
<organism evidence="1 2">
    <name type="scientific">Actinomadura namibiensis</name>
    <dbReference type="NCBI Taxonomy" id="182080"/>
    <lineage>
        <taxon>Bacteria</taxon>
        <taxon>Bacillati</taxon>
        <taxon>Actinomycetota</taxon>
        <taxon>Actinomycetes</taxon>
        <taxon>Streptosporangiales</taxon>
        <taxon>Thermomonosporaceae</taxon>
        <taxon>Actinomadura</taxon>
    </lineage>
</organism>
<dbReference type="EMBL" id="JACJIA010000010">
    <property type="protein sequence ID" value="MBA8955054.1"/>
    <property type="molecule type" value="Genomic_DNA"/>
</dbReference>
<dbReference type="GO" id="GO:0016853">
    <property type="term" value="F:isomerase activity"/>
    <property type="evidence" value="ECO:0007669"/>
    <property type="project" value="UniProtKB-KW"/>
</dbReference>